<evidence type="ECO:0000313" key="2">
    <source>
        <dbReference type="EMBL" id="MBV7257598.1"/>
    </source>
</evidence>
<name>A0ABS6SHS7_9SPHN</name>
<keyword evidence="1" id="KW-0732">Signal</keyword>
<organism evidence="2 3">
    <name type="scientific">Pacificimonas pallii</name>
    <dbReference type="NCBI Taxonomy" id="2827236"/>
    <lineage>
        <taxon>Bacteria</taxon>
        <taxon>Pseudomonadati</taxon>
        <taxon>Pseudomonadota</taxon>
        <taxon>Alphaproteobacteria</taxon>
        <taxon>Sphingomonadales</taxon>
        <taxon>Sphingosinicellaceae</taxon>
        <taxon>Pacificimonas</taxon>
    </lineage>
</organism>
<dbReference type="InterPro" id="IPR021727">
    <property type="entry name" value="DUF3299"/>
</dbReference>
<dbReference type="EMBL" id="JAGSPA010000004">
    <property type="protein sequence ID" value="MBV7257598.1"/>
    <property type="molecule type" value="Genomic_DNA"/>
</dbReference>
<evidence type="ECO:0000313" key="3">
    <source>
        <dbReference type="Proteomes" id="UP000722336"/>
    </source>
</evidence>
<dbReference type="Proteomes" id="UP000722336">
    <property type="component" value="Unassembled WGS sequence"/>
</dbReference>
<evidence type="ECO:0000256" key="1">
    <source>
        <dbReference type="SAM" id="SignalP"/>
    </source>
</evidence>
<proteinExistence type="predicted"/>
<feature type="chain" id="PRO_5046818486" evidence="1">
    <location>
        <begin position="26"/>
        <end position="169"/>
    </location>
</feature>
<keyword evidence="3" id="KW-1185">Reference proteome</keyword>
<gene>
    <name evidence="2" type="ORF">KCG44_12470</name>
</gene>
<protein>
    <submittedName>
        <fullName evidence="2">DUF3299 domain-containing protein</fullName>
    </submittedName>
</protein>
<dbReference type="RefSeq" id="WP_218446439.1">
    <property type="nucleotide sequence ID" value="NZ_JAGSPA010000004.1"/>
</dbReference>
<sequence>MSIAKPLLTAVLLFAAPLGASSAGAIQERAAPAEVEDVWKPAATPRGGVSWATLEATQETQRLEDGIIYAKPVFTKKVKALEGKRIKIAGWMMPLEATSEQSYFVLLGYPPGCPFHFHAAPTQFIEVYANTPFPTDEQKIFIVSGVLELTGQDESGIFYRLRDARPERS</sequence>
<accession>A0ABS6SHS7</accession>
<reference evidence="2 3" key="1">
    <citation type="submission" date="2021-04" db="EMBL/GenBank/DDBJ databases">
        <authorList>
            <person name="Pira H."/>
            <person name="Risdian C."/>
            <person name="Wink J."/>
        </authorList>
    </citation>
    <scope>NUCLEOTIDE SEQUENCE [LARGE SCALE GENOMIC DNA]</scope>
    <source>
        <strain evidence="2 3">WHA3</strain>
    </source>
</reference>
<comment type="caution">
    <text evidence="2">The sequence shown here is derived from an EMBL/GenBank/DDBJ whole genome shotgun (WGS) entry which is preliminary data.</text>
</comment>
<feature type="signal peptide" evidence="1">
    <location>
        <begin position="1"/>
        <end position="25"/>
    </location>
</feature>
<dbReference type="Pfam" id="PF11736">
    <property type="entry name" value="DUF3299"/>
    <property type="match status" value="1"/>
</dbReference>